<accession>A0A6J6DNQ6</accession>
<dbReference type="InterPro" id="IPR050484">
    <property type="entry name" value="Transf_Hexapept/Carb_Anhydrase"/>
</dbReference>
<dbReference type="PANTHER" id="PTHR13061">
    <property type="entry name" value="DYNACTIN SUBUNIT P25"/>
    <property type="match status" value="1"/>
</dbReference>
<dbReference type="CDD" id="cd04645">
    <property type="entry name" value="LbH_gamma_CA_like"/>
    <property type="match status" value="1"/>
</dbReference>
<sequence>MPIYALGDLEPTIHPDAFVHPDAVIIGDVRIGAESSIWPGAVLRGDDGHIVIGDRTSIQDNCVLHTTPLWPTVVGDDCVVGHIVHLEGCTIESRCLIGNASVVLHRVVVRTGAIVAANAVVLNDTEVPSGSIAVGIPATIKTGRARVEDIDRGVESYLGRTRRYRRELRRIG</sequence>
<dbReference type="InterPro" id="IPR011004">
    <property type="entry name" value="Trimer_LpxA-like_sf"/>
</dbReference>
<dbReference type="AlphaFoldDB" id="A0A6J6DNQ6"/>
<reference evidence="1" key="1">
    <citation type="submission" date="2020-05" db="EMBL/GenBank/DDBJ databases">
        <authorList>
            <person name="Chiriac C."/>
            <person name="Salcher M."/>
            <person name="Ghai R."/>
            <person name="Kavagutti S V."/>
        </authorList>
    </citation>
    <scope>NUCLEOTIDE SEQUENCE</scope>
</reference>
<dbReference type="Gene3D" id="2.160.10.10">
    <property type="entry name" value="Hexapeptide repeat proteins"/>
    <property type="match status" value="1"/>
</dbReference>
<dbReference type="PANTHER" id="PTHR13061:SF29">
    <property type="entry name" value="GAMMA CARBONIC ANHYDRASE-LIKE 1, MITOCHONDRIAL-RELATED"/>
    <property type="match status" value="1"/>
</dbReference>
<dbReference type="InterPro" id="IPR001451">
    <property type="entry name" value="Hexapep"/>
</dbReference>
<dbReference type="InterPro" id="IPR047324">
    <property type="entry name" value="LbH_gamma_CA-like"/>
</dbReference>
<dbReference type="Pfam" id="PF00132">
    <property type="entry name" value="Hexapep"/>
    <property type="match status" value="1"/>
</dbReference>
<evidence type="ECO:0000313" key="1">
    <source>
        <dbReference type="EMBL" id="CAB4565781.1"/>
    </source>
</evidence>
<gene>
    <name evidence="1" type="ORF">UFOPK1493_02080</name>
</gene>
<dbReference type="SUPFAM" id="SSF51161">
    <property type="entry name" value="Trimeric LpxA-like enzymes"/>
    <property type="match status" value="1"/>
</dbReference>
<organism evidence="1">
    <name type="scientific">freshwater metagenome</name>
    <dbReference type="NCBI Taxonomy" id="449393"/>
    <lineage>
        <taxon>unclassified sequences</taxon>
        <taxon>metagenomes</taxon>
        <taxon>ecological metagenomes</taxon>
    </lineage>
</organism>
<protein>
    <submittedName>
        <fullName evidence="1">Unannotated protein</fullName>
    </submittedName>
</protein>
<dbReference type="EMBL" id="CAEZSR010000075">
    <property type="protein sequence ID" value="CAB4565781.1"/>
    <property type="molecule type" value="Genomic_DNA"/>
</dbReference>
<proteinExistence type="predicted"/>
<name>A0A6J6DNQ6_9ZZZZ</name>